<dbReference type="KEGG" id="ddc:Dd586_1935"/>
<protein>
    <submittedName>
        <fullName evidence="1">Uncharacterized protein</fullName>
    </submittedName>
</protein>
<gene>
    <name evidence="1" type="ordered locus">Dd586_1935</name>
</gene>
<dbReference type="Proteomes" id="UP000001446">
    <property type="component" value="Chromosome"/>
</dbReference>
<sequence>MQIIGQRQQNSKMPTRRKTLFSTFSEILCF</sequence>
<proteinExistence type="predicted"/>
<name>D2BZ97_DICZ5</name>
<dbReference type="HOGENOM" id="CLU_3403206_0_0_6"/>
<dbReference type="EMBL" id="CP001836">
    <property type="protein sequence ID" value="ACZ76792.1"/>
    <property type="molecule type" value="Genomic_DNA"/>
</dbReference>
<evidence type="ECO:0000313" key="2">
    <source>
        <dbReference type="Proteomes" id="UP000001446"/>
    </source>
</evidence>
<evidence type="ECO:0000313" key="1">
    <source>
        <dbReference type="EMBL" id="ACZ76792.1"/>
    </source>
</evidence>
<keyword evidence="2" id="KW-1185">Reference proteome</keyword>
<accession>D2BZ97</accession>
<reference evidence="1" key="1">
    <citation type="submission" date="2009-12" db="EMBL/GenBank/DDBJ databases">
        <title>Complete sequence of Dickeya dadantii Ech586.</title>
        <authorList>
            <consortium name="US DOE Joint Genome Institute"/>
            <person name="Lucas S."/>
            <person name="Copeland A."/>
            <person name="Lapidus A."/>
            <person name="Glavina del Rio T."/>
            <person name="Tice H."/>
            <person name="Bruce D."/>
            <person name="Goodwin L."/>
            <person name="Pitluck S."/>
            <person name="Munk A.C."/>
            <person name="Brettin T."/>
            <person name="Detter J.C."/>
            <person name="Han C."/>
            <person name="Tapia R."/>
            <person name="Larimer F."/>
            <person name="Land M."/>
            <person name="Hauser L."/>
            <person name="Kyrpides N."/>
            <person name="Mikhailova N."/>
            <person name="Balakrishnan V."/>
            <person name="Glasner J."/>
            <person name="Perna N.T."/>
        </authorList>
    </citation>
    <scope>NUCLEOTIDE SEQUENCE [LARGE SCALE GENOMIC DNA]</scope>
    <source>
        <strain evidence="1">Ech586</strain>
    </source>
</reference>
<dbReference type="AlphaFoldDB" id="D2BZ97"/>
<organism evidence="1 2">
    <name type="scientific">Dickeya zeae (strain Ech586)</name>
    <name type="common">Dickeya dadantii (strain Ech586)</name>
    <dbReference type="NCBI Taxonomy" id="590409"/>
    <lineage>
        <taxon>Bacteria</taxon>
        <taxon>Pseudomonadati</taxon>
        <taxon>Pseudomonadota</taxon>
        <taxon>Gammaproteobacteria</taxon>
        <taxon>Enterobacterales</taxon>
        <taxon>Pectobacteriaceae</taxon>
        <taxon>Dickeya</taxon>
        <taxon>Dickeya parazeae</taxon>
    </lineage>
</organism>